<evidence type="ECO:0000313" key="1">
    <source>
        <dbReference type="EMBL" id="KAA9130472.1"/>
    </source>
</evidence>
<protein>
    <submittedName>
        <fullName evidence="1">N-formylglutamate amidohydrolase</fullName>
    </submittedName>
</protein>
<dbReference type="Proteomes" id="UP000325372">
    <property type="component" value="Unassembled WGS sequence"/>
</dbReference>
<proteinExistence type="predicted"/>
<dbReference type="RefSeq" id="WP_150864889.1">
    <property type="nucleotide sequence ID" value="NZ_VYXP01000007.1"/>
</dbReference>
<reference evidence="1 2" key="1">
    <citation type="submission" date="2019-09" db="EMBL/GenBank/DDBJ databases">
        <title>Wenzhouxiangella sp. Genome sequencing and assembly.</title>
        <authorList>
            <person name="Zhang R."/>
        </authorList>
    </citation>
    <scope>NUCLEOTIDE SEQUENCE [LARGE SCALE GENOMIC DNA]</scope>
    <source>
        <strain evidence="1 2">W260</strain>
    </source>
</reference>
<dbReference type="Gene3D" id="3.40.630.40">
    <property type="entry name" value="Zn-dependent exopeptidases"/>
    <property type="match status" value="1"/>
</dbReference>
<keyword evidence="2" id="KW-1185">Reference proteome</keyword>
<dbReference type="PIRSF" id="PIRSF029730">
    <property type="entry name" value="UCP029730"/>
    <property type="match status" value="1"/>
</dbReference>
<comment type="caution">
    <text evidence="1">The sequence shown here is derived from an EMBL/GenBank/DDBJ whole genome shotgun (WGS) entry which is preliminary data.</text>
</comment>
<evidence type="ECO:0000313" key="2">
    <source>
        <dbReference type="Proteomes" id="UP000325372"/>
    </source>
</evidence>
<sequence length="258" mass="27838">MLGPGDPAPFEILNPQGRAPFLLTCDHASRAFPGTLRQLGVADWVLERHVARDIGAAGLTRALSARFDATAVLAGYSRLVIDLNRHPDDPTAFVRVSDGIAIPGNLGLDQAQRQLRIEALFNPYHDAIEAQLDGKVAAGHTPPLVSIHTCAPVFNGVSRRWHIGVMWDRDPRLALPLLDALRDVDGLCVGDNEPYSGRHPADYTVDVHGEGRGLPCVGIEVRQDLVSSAEGLAHWAGILGDALERAFAEPAVQARRPE</sequence>
<dbReference type="Pfam" id="PF05013">
    <property type="entry name" value="FGase"/>
    <property type="match status" value="1"/>
</dbReference>
<dbReference type="AlphaFoldDB" id="A0A5N0T6H9"/>
<dbReference type="SUPFAM" id="SSF53187">
    <property type="entry name" value="Zn-dependent exopeptidases"/>
    <property type="match status" value="1"/>
</dbReference>
<gene>
    <name evidence="1" type="ORF">F3N42_12305</name>
</gene>
<organism evidence="1 2">
    <name type="scientific">Marinihelvus fidelis</name>
    <dbReference type="NCBI Taxonomy" id="2613842"/>
    <lineage>
        <taxon>Bacteria</taxon>
        <taxon>Pseudomonadati</taxon>
        <taxon>Pseudomonadota</taxon>
        <taxon>Gammaproteobacteria</taxon>
        <taxon>Chromatiales</taxon>
        <taxon>Wenzhouxiangellaceae</taxon>
        <taxon>Marinihelvus</taxon>
    </lineage>
</organism>
<keyword evidence="1" id="KW-0378">Hydrolase</keyword>
<dbReference type="InterPro" id="IPR011227">
    <property type="entry name" value="UCP029730"/>
</dbReference>
<dbReference type="GO" id="GO:0016787">
    <property type="term" value="F:hydrolase activity"/>
    <property type="evidence" value="ECO:0007669"/>
    <property type="project" value="UniProtKB-KW"/>
</dbReference>
<dbReference type="EMBL" id="VYXP01000007">
    <property type="protein sequence ID" value="KAA9130472.1"/>
    <property type="molecule type" value="Genomic_DNA"/>
</dbReference>
<accession>A0A5N0T6H9</accession>
<name>A0A5N0T6H9_9GAMM</name>
<dbReference type="InterPro" id="IPR007709">
    <property type="entry name" value="N-FG_amidohydro"/>
</dbReference>